<dbReference type="KEGG" id="ccoe:CETAM_13465"/>
<name>A0A6B8WH98_9CORY</name>
<organism evidence="1 2">
    <name type="scientific">Corynebacterium comes</name>
    <dbReference type="NCBI Taxonomy" id="2675218"/>
    <lineage>
        <taxon>Bacteria</taxon>
        <taxon>Bacillati</taxon>
        <taxon>Actinomycetota</taxon>
        <taxon>Actinomycetes</taxon>
        <taxon>Mycobacteriales</taxon>
        <taxon>Corynebacteriaceae</taxon>
        <taxon>Corynebacterium</taxon>
    </lineage>
</organism>
<accession>A0A6B8WH98</accession>
<dbReference type="EMBL" id="CP046454">
    <property type="protein sequence ID" value="QGU05918.1"/>
    <property type="molecule type" value="Genomic_DNA"/>
</dbReference>
<keyword evidence="2" id="KW-1185">Reference proteome</keyword>
<geneLocation type="plasmid" evidence="1 2">
    <name>pCETAM</name>
</geneLocation>
<dbReference type="AlphaFoldDB" id="A0A6B8WH98"/>
<proteinExistence type="predicted"/>
<gene>
    <name evidence="1" type="ORF">CETAM_13465</name>
</gene>
<evidence type="ECO:0000313" key="2">
    <source>
        <dbReference type="Proteomes" id="UP000425178"/>
    </source>
</evidence>
<keyword evidence="1" id="KW-0614">Plasmid</keyword>
<reference evidence="1 2" key="1">
    <citation type="journal article" date="2021" name="Int. J. Syst. Evol. Microbiol.">
        <title>Classification of three corynebacterial strains isolated from a small paddock in North Rhine-Westphalia: proposal of &lt;i&gt;Corynebacterium kalinowskii&lt;/i&gt; sp. nov., &lt;i&gt;Corynebacterium comes&lt;/i&gt; sp. nov. and &lt;i&gt;Corynebacterium occultum&lt;/i&gt; sp. nov.</title>
        <authorList>
            <person name="Schaffert L."/>
            <person name="Ruwe M."/>
            <person name="Milse J."/>
            <person name="Hanuschka K."/>
            <person name="Ortseifen V."/>
            <person name="Droste J."/>
            <person name="Brandt D."/>
            <person name="Schl L."/>
            <person name="Kutter Y."/>
            <person name="Vinke S."/>
            <person name="Vieh P."/>
            <person name="Jacob L."/>
            <person name="L N.C."/>
            <person name="Schulte-Berndt E."/>
            <person name="Hain C."/>
            <person name="Linder M."/>
            <person name="Schmidt P."/>
            <person name="Wollenschl L."/>
            <person name="Luttermann T."/>
            <person name="Thieme E."/>
            <person name="Hassa J."/>
            <person name="Haak M."/>
            <person name="Wittchen M."/>
            <person name="Mentz A."/>
            <person name="Persicke M."/>
            <person name="Busche T."/>
            <person name="R C."/>
        </authorList>
    </citation>
    <scope>NUCLEOTIDE SEQUENCE [LARGE SCALE GENOMIC DNA]</scope>
    <source>
        <strain evidence="1 2">2019</strain>
    </source>
</reference>
<sequence>MKLLNDFADESKRKKLLKDFNLVFNNVGEITAVLLSYVKGNGLVQGK</sequence>
<protein>
    <submittedName>
        <fullName evidence="1">Uncharacterized protein</fullName>
    </submittedName>
</protein>
<dbReference type="Proteomes" id="UP000425178">
    <property type="component" value="Plasmid pCETAM"/>
</dbReference>
<evidence type="ECO:0000313" key="1">
    <source>
        <dbReference type="EMBL" id="QGU05918.1"/>
    </source>
</evidence>